<evidence type="ECO:0000256" key="1">
    <source>
        <dbReference type="ARBA" id="ARBA00006987"/>
    </source>
</evidence>
<evidence type="ECO:0000313" key="2">
    <source>
        <dbReference type="EMBL" id="MDN3564741.1"/>
    </source>
</evidence>
<name>A0ABT8A4X8_9PROT</name>
<dbReference type="PIRSF" id="PIRSF017082">
    <property type="entry name" value="YflP"/>
    <property type="match status" value="1"/>
</dbReference>
<keyword evidence="3" id="KW-1185">Reference proteome</keyword>
<comment type="caution">
    <text evidence="2">The sequence shown here is derived from an EMBL/GenBank/DDBJ whole genome shotgun (WGS) entry which is preliminary data.</text>
</comment>
<dbReference type="InterPro" id="IPR005064">
    <property type="entry name" value="BUG"/>
</dbReference>
<dbReference type="PANTHER" id="PTHR42928">
    <property type="entry name" value="TRICARBOXYLATE-BINDING PROTEIN"/>
    <property type="match status" value="1"/>
</dbReference>
<organism evidence="2 3">
    <name type="scientific">Paeniroseomonas aquatica</name>
    <dbReference type="NCBI Taxonomy" id="373043"/>
    <lineage>
        <taxon>Bacteria</taxon>
        <taxon>Pseudomonadati</taxon>
        <taxon>Pseudomonadota</taxon>
        <taxon>Alphaproteobacteria</taxon>
        <taxon>Acetobacterales</taxon>
        <taxon>Acetobacteraceae</taxon>
        <taxon>Paeniroseomonas</taxon>
    </lineage>
</organism>
<dbReference type="RefSeq" id="WP_290316547.1">
    <property type="nucleotide sequence ID" value="NZ_JAUFPN010000109.1"/>
</dbReference>
<reference evidence="3" key="1">
    <citation type="journal article" date="2019" name="Int. J. Syst. Evol. Microbiol.">
        <title>The Global Catalogue of Microorganisms (GCM) 10K type strain sequencing project: providing services to taxonomists for standard genome sequencing and annotation.</title>
        <authorList>
            <consortium name="The Broad Institute Genomics Platform"/>
            <consortium name="The Broad Institute Genome Sequencing Center for Infectious Disease"/>
            <person name="Wu L."/>
            <person name="Ma J."/>
        </authorList>
    </citation>
    <scope>NUCLEOTIDE SEQUENCE [LARGE SCALE GENOMIC DNA]</scope>
    <source>
        <strain evidence="3">CECT 7131</strain>
    </source>
</reference>
<dbReference type="SUPFAM" id="SSF53850">
    <property type="entry name" value="Periplasmic binding protein-like II"/>
    <property type="match status" value="1"/>
</dbReference>
<gene>
    <name evidence="2" type="ORF">QWZ14_10225</name>
</gene>
<dbReference type="EMBL" id="JAUFPN010000109">
    <property type="protein sequence ID" value="MDN3564741.1"/>
    <property type="molecule type" value="Genomic_DNA"/>
</dbReference>
<comment type="similarity">
    <text evidence="1">Belongs to the UPF0065 (bug) family.</text>
</comment>
<evidence type="ECO:0000313" key="3">
    <source>
        <dbReference type="Proteomes" id="UP001529369"/>
    </source>
</evidence>
<proteinExistence type="inferred from homology"/>
<dbReference type="PANTHER" id="PTHR42928:SF5">
    <property type="entry name" value="BLR1237 PROTEIN"/>
    <property type="match status" value="1"/>
</dbReference>
<dbReference type="CDD" id="cd07012">
    <property type="entry name" value="PBP2_Bug_TTT"/>
    <property type="match status" value="1"/>
</dbReference>
<dbReference type="InterPro" id="IPR042100">
    <property type="entry name" value="Bug_dom1"/>
</dbReference>
<accession>A0ABT8A4X8</accession>
<dbReference type="Proteomes" id="UP001529369">
    <property type="component" value="Unassembled WGS sequence"/>
</dbReference>
<sequence>MDGANRDWGRRGLLGGAAALALPSAGRAQGKGPEGWPQGRSVSLVVPFTPGGGTDLVARILQEGFAESFGGNFVMEHKPGAATTLGTRLVARAKPDGFTLLVGSNSALSQAPYAFRNLGYDPLRDFTPISLLFSSAYLLAANPRWGSLQQVVEAAKRAPGTLSYGTWGVGSTAHLLMLDLCERTGTEMLHVPFGGPAPALTEILAGRVDMMFTTFAPARAHVLEQRLVALGTPHEQRLAAVPAVPTLIEQGLPGFLVSAWWCLAAPAGLPAPLAAALEQAVRTATARPLAARLSEEFGLLPLPLGPDPLRARIAHDLAMNEGLMRKAGITPE</sequence>
<protein>
    <submittedName>
        <fullName evidence="2">Tripartite tricarboxylate transporter substrate binding protein</fullName>
    </submittedName>
</protein>
<dbReference type="Gene3D" id="3.40.190.150">
    <property type="entry name" value="Bordetella uptake gene, domain 1"/>
    <property type="match status" value="1"/>
</dbReference>
<dbReference type="Pfam" id="PF03401">
    <property type="entry name" value="TctC"/>
    <property type="match status" value="1"/>
</dbReference>
<dbReference type="Gene3D" id="3.40.190.10">
    <property type="entry name" value="Periplasmic binding protein-like II"/>
    <property type="match status" value="1"/>
</dbReference>